<dbReference type="RefSeq" id="WP_208343013.1">
    <property type="nucleotide sequence ID" value="NZ_CAWQFN010000243.1"/>
</dbReference>
<accession>A0AAP5I8S0</accession>
<organism evidence="1 2">
    <name type="scientific">Aetokthonos hydrillicola Thurmond2011</name>
    <dbReference type="NCBI Taxonomy" id="2712845"/>
    <lineage>
        <taxon>Bacteria</taxon>
        <taxon>Bacillati</taxon>
        <taxon>Cyanobacteriota</taxon>
        <taxon>Cyanophyceae</taxon>
        <taxon>Nostocales</taxon>
        <taxon>Hapalosiphonaceae</taxon>
        <taxon>Aetokthonos</taxon>
    </lineage>
</organism>
<comment type="caution">
    <text evidence="1">The sequence shown here is derived from an EMBL/GenBank/DDBJ whole genome shotgun (WGS) entry which is preliminary data.</text>
</comment>
<keyword evidence="2" id="KW-1185">Reference proteome</keyword>
<sequence>MQDKILERILTTSEAPEILDILTNRLSLSDLQSLLLEVYRRRTASLTPSQLLQQYEKNRFTTPSQVNPQYILEFDRLAYSLLPQGFEVLELSPVCPLGSNSVVATVNQNKVLTTVRNTEVTADATNVMALECAKRRRNFAKQSVEFTKLCTSHRVLRAQGMNKPASFPHFRLLALCTAGRDRGSYNFEIEALTEHLEFYLRLFAAANNTGFTLTNVGVLLTAFDETRYNTLQTLVLEKLATKYQQTTFGFNQERETGRAYYSGAAFHIYARNSSGTEYFLVDGGFTDWTQQLLNNRKERLLISGMGSERFVLYFC</sequence>
<dbReference type="AlphaFoldDB" id="A0AAP5I8S0"/>
<dbReference type="Proteomes" id="UP000667802">
    <property type="component" value="Unassembled WGS sequence"/>
</dbReference>
<gene>
    <name evidence="1" type="ORF">G7B40_020230</name>
</gene>
<reference evidence="2" key="1">
    <citation type="journal article" date="2021" name="Science">
        <title>Hunting the eagle killer: A cyanobacterial neurotoxin causes vacuolar myelinopathy.</title>
        <authorList>
            <person name="Breinlinger S."/>
            <person name="Phillips T.J."/>
            <person name="Haram B.N."/>
            <person name="Mares J."/>
            <person name="Martinez Yerena J.A."/>
            <person name="Hrouzek P."/>
            <person name="Sobotka R."/>
            <person name="Henderson W.M."/>
            <person name="Schmieder P."/>
            <person name="Williams S.M."/>
            <person name="Lauderdale J.D."/>
            <person name="Wilde H.D."/>
            <person name="Gerrin W."/>
            <person name="Kust A."/>
            <person name="Washington J.W."/>
            <person name="Wagner C."/>
            <person name="Geier B."/>
            <person name="Liebeke M."/>
            <person name="Enke H."/>
            <person name="Niedermeyer T.H.J."/>
            <person name="Wilde S.B."/>
        </authorList>
    </citation>
    <scope>NUCLEOTIDE SEQUENCE [LARGE SCALE GENOMIC DNA]</scope>
    <source>
        <strain evidence="2">Thurmond2011</strain>
    </source>
</reference>
<name>A0AAP5I8S0_9CYAN</name>
<dbReference type="EMBL" id="JAALHA020000010">
    <property type="protein sequence ID" value="MDR9896875.1"/>
    <property type="molecule type" value="Genomic_DNA"/>
</dbReference>
<evidence type="ECO:0000313" key="1">
    <source>
        <dbReference type="EMBL" id="MDR9896875.1"/>
    </source>
</evidence>
<evidence type="ECO:0000313" key="2">
    <source>
        <dbReference type="Proteomes" id="UP000667802"/>
    </source>
</evidence>
<proteinExistence type="predicted"/>
<protein>
    <submittedName>
        <fullName evidence="1">Uncharacterized protein</fullName>
    </submittedName>
</protein>